<comment type="similarity">
    <text evidence="1">Belongs to the protein kinase superfamily. NEK Ser/Thr protein kinase family. NIMA subfamily.</text>
</comment>
<evidence type="ECO:0000256" key="3">
    <source>
        <dbReference type="ARBA" id="ARBA00022679"/>
    </source>
</evidence>
<evidence type="ECO:0000256" key="7">
    <source>
        <dbReference type="PROSITE-ProRule" id="PRU10141"/>
    </source>
</evidence>
<keyword evidence="5 9" id="KW-0418">Kinase</keyword>
<dbReference type="PANTHER" id="PTHR43671:SF13">
    <property type="entry name" value="SERINE_THREONINE-PROTEIN KINASE NEK2"/>
    <property type="match status" value="1"/>
</dbReference>
<evidence type="ECO:0000256" key="1">
    <source>
        <dbReference type="ARBA" id="ARBA00010886"/>
    </source>
</evidence>
<dbReference type="EC" id="2.7.11.1" evidence="2"/>
<dbReference type="GO" id="GO:0005524">
    <property type="term" value="F:ATP binding"/>
    <property type="evidence" value="ECO:0007669"/>
    <property type="project" value="UniProtKB-UniRule"/>
</dbReference>
<dbReference type="SMART" id="SM00220">
    <property type="entry name" value="S_TKc"/>
    <property type="match status" value="1"/>
</dbReference>
<keyword evidence="4 7" id="KW-0547">Nucleotide-binding</keyword>
<dbReference type="CDD" id="cd14014">
    <property type="entry name" value="STKc_PknB_like"/>
    <property type="match status" value="1"/>
</dbReference>
<dbReference type="EMBL" id="SMAL01000009">
    <property type="protein sequence ID" value="TCT13108.1"/>
    <property type="molecule type" value="Genomic_DNA"/>
</dbReference>
<dbReference type="SUPFAM" id="SSF56112">
    <property type="entry name" value="Protein kinase-like (PK-like)"/>
    <property type="match status" value="1"/>
</dbReference>
<name>A0A4R3MK84_9FIRM</name>
<dbReference type="InterPro" id="IPR000719">
    <property type="entry name" value="Prot_kinase_dom"/>
</dbReference>
<dbReference type="PROSITE" id="PS50011">
    <property type="entry name" value="PROTEIN_KINASE_DOM"/>
    <property type="match status" value="1"/>
</dbReference>
<dbReference type="InterPro" id="IPR011009">
    <property type="entry name" value="Kinase-like_dom_sf"/>
</dbReference>
<dbReference type="Gene3D" id="1.10.510.10">
    <property type="entry name" value="Transferase(Phosphotransferase) domain 1"/>
    <property type="match status" value="1"/>
</dbReference>
<dbReference type="AlphaFoldDB" id="A0A4R3MK84"/>
<evidence type="ECO:0000313" key="9">
    <source>
        <dbReference type="EMBL" id="TCT13108.1"/>
    </source>
</evidence>
<keyword evidence="3" id="KW-0808">Transferase</keyword>
<dbReference type="PANTHER" id="PTHR43671">
    <property type="entry name" value="SERINE/THREONINE-PROTEIN KINASE NEK"/>
    <property type="match status" value="1"/>
</dbReference>
<dbReference type="InterPro" id="IPR008271">
    <property type="entry name" value="Ser/Thr_kinase_AS"/>
</dbReference>
<evidence type="ECO:0000256" key="6">
    <source>
        <dbReference type="ARBA" id="ARBA00022840"/>
    </source>
</evidence>
<keyword evidence="6 7" id="KW-0067">ATP-binding</keyword>
<dbReference type="Proteomes" id="UP000294902">
    <property type="component" value="Unassembled WGS sequence"/>
</dbReference>
<organism evidence="9 10">
    <name type="scientific">Natranaerovirga pectinivora</name>
    <dbReference type="NCBI Taxonomy" id="682400"/>
    <lineage>
        <taxon>Bacteria</taxon>
        <taxon>Bacillati</taxon>
        <taxon>Bacillota</taxon>
        <taxon>Clostridia</taxon>
        <taxon>Lachnospirales</taxon>
        <taxon>Natranaerovirgaceae</taxon>
        <taxon>Natranaerovirga</taxon>
    </lineage>
</organism>
<evidence type="ECO:0000256" key="5">
    <source>
        <dbReference type="ARBA" id="ARBA00022777"/>
    </source>
</evidence>
<evidence type="ECO:0000259" key="8">
    <source>
        <dbReference type="PROSITE" id="PS50011"/>
    </source>
</evidence>
<dbReference type="RefSeq" id="WP_132253425.1">
    <property type="nucleotide sequence ID" value="NZ_SMAL01000009.1"/>
</dbReference>
<feature type="domain" description="Protein kinase" evidence="8">
    <location>
        <begin position="9"/>
        <end position="246"/>
    </location>
</feature>
<feature type="binding site" evidence="7">
    <location>
        <position position="38"/>
    </location>
    <ligand>
        <name>ATP</name>
        <dbReference type="ChEBI" id="CHEBI:30616"/>
    </ligand>
</feature>
<protein>
    <recommendedName>
        <fullName evidence="2">non-specific serine/threonine protein kinase</fullName>
        <ecNumber evidence="2">2.7.11.1</ecNumber>
    </recommendedName>
</protein>
<dbReference type="PROSITE" id="PS00107">
    <property type="entry name" value="PROTEIN_KINASE_ATP"/>
    <property type="match status" value="1"/>
</dbReference>
<evidence type="ECO:0000256" key="4">
    <source>
        <dbReference type="ARBA" id="ARBA00022741"/>
    </source>
</evidence>
<gene>
    <name evidence="9" type="ORF">EDC18_10971</name>
</gene>
<dbReference type="Pfam" id="PF00069">
    <property type="entry name" value="Pkinase"/>
    <property type="match status" value="1"/>
</dbReference>
<evidence type="ECO:0000256" key="2">
    <source>
        <dbReference type="ARBA" id="ARBA00012513"/>
    </source>
</evidence>
<dbReference type="OrthoDB" id="9788659at2"/>
<keyword evidence="10" id="KW-1185">Reference proteome</keyword>
<reference evidence="9 10" key="1">
    <citation type="submission" date="2019-03" db="EMBL/GenBank/DDBJ databases">
        <title>Genomic Encyclopedia of Type Strains, Phase IV (KMG-IV): sequencing the most valuable type-strain genomes for metagenomic binning, comparative biology and taxonomic classification.</title>
        <authorList>
            <person name="Goeker M."/>
        </authorList>
    </citation>
    <scope>NUCLEOTIDE SEQUENCE [LARGE SCALE GENOMIC DNA]</scope>
    <source>
        <strain evidence="9 10">DSM 24629</strain>
    </source>
</reference>
<accession>A0A4R3MK84</accession>
<comment type="caution">
    <text evidence="9">The sequence shown here is derived from an EMBL/GenBank/DDBJ whole genome shotgun (WGS) entry which is preliminary data.</text>
</comment>
<sequence length="465" mass="54270">MDNLLFNKYEVVRKIGQGGMSEVFLVRNINLGNFWAVKVINKANGERFGLLTEPHILKELNHPAIPKVVDIEEDGKSFYIIEEFIDGEQLNTFREQNADMKEELILDFVIQLCEVLEYLHSHKPYPIIYKDLKPENILVTKDNKLKLIDFGIAQTELRKESVSLGTKGYASPEQYRVEDVDERSDIYSLGMTLFYLVTGIHGKYVKDDLPSIHGFSKELIGIIHKCTRAVPQERYQDIKKLKKEFLRIYKREKTHSIQTTRPIIIGVMGTQQRVGATHMAITIGTYLSKKGFKVLIKEHHESEDFLLFQSSHSSKIKEYNTFQVQKIDFMPYELEFKFSRLATLEYKFIVLDLGSFNISKINDLFFTDIKLIVSGGKAWETNHLEKVLFHLKDEESINYIFNFIDYKLYKEIIKGMGKLTCYKSGYNPNPFELTEVVKASLDEMFKEYLPYKKSFYRGLLKQFKK</sequence>
<dbReference type="InterPro" id="IPR017441">
    <property type="entry name" value="Protein_kinase_ATP_BS"/>
</dbReference>
<dbReference type="GO" id="GO:0004674">
    <property type="term" value="F:protein serine/threonine kinase activity"/>
    <property type="evidence" value="ECO:0007669"/>
    <property type="project" value="UniProtKB-EC"/>
</dbReference>
<evidence type="ECO:0000313" key="10">
    <source>
        <dbReference type="Proteomes" id="UP000294902"/>
    </source>
</evidence>
<proteinExistence type="inferred from homology"/>
<dbReference type="InterPro" id="IPR050660">
    <property type="entry name" value="NEK_Ser/Thr_kinase"/>
</dbReference>
<dbReference type="PROSITE" id="PS00108">
    <property type="entry name" value="PROTEIN_KINASE_ST"/>
    <property type="match status" value="1"/>
</dbReference>